<feature type="chain" id="PRO_5046714683" description="Lipoprotein" evidence="1">
    <location>
        <begin position="20"/>
        <end position="243"/>
    </location>
</feature>
<keyword evidence="1" id="KW-0732">Signal</keyword>
<dbReference type="RefSeq" id="WP_382199093.1">
    <property type="nucleotide sequence ID" value="NZ_JBHTBZ010000013.1"/>
</dbReference>
<name>A0ABW2SA49_9BURK</name>
<protein>
    <recommendedName>
        <fullName evidence="4">Lipoprotein</fullName>
    </recommendedName>
</protein>
<dbReference type="Proteomes" id="UP001596457">
    <property type="component" value="Unassembled WGS sequence"/>
</dbReference>
<sequence>MAKPVMGYWVKAAVVPAAAFLLVACGGGSDGVDEASPELQYPLRVAYKNLIEREGTLSAAVSGSATDGEDTVQFVGSGSMTESATTGSFEGQMAIVKNLTVNGDLIVEGISVPFTNSSKNYFSQSFAPLGTSANGNHCVVRGPFVIPEFVKVGDSGPFAEVDCYSSSSKSIKIGTSVQTYAIEAASNDGARLKIVENVKDTSGGQATSDSVFDISMDGAIRRRSERITFQDSGITFNMRLNYN</sequence>
<dbReference type="PROSITE" id="PS51257">
    <property type="entry name" value="PROKAR_LIPOPROTEIN"/>
    <property type="match status" value="1"/>
</dbReference>
<dbReference type="EMBL" id="JBHTBZ010000013">
    <property type="protein sequence ID" value="MFC7459847.1"/>
    <property type="molecule type" value="Genomic_DNA"/>
</dbReference>
<reference evidence="3" key="1">
    <citation type="journal article" date="2019" name="Int. J. Syst. Evol. Microbiol.">
        <title>The Global Catalogue of Microorganisms (GCM) 10K type strain sequencing project: providing services to taxonomists for standard genome sequencing and annotation.</title>
        <authorList>
            <consortium name="The Broad Institute Genomics Platform"/>
            <consortium name="The Broad Institute Genome Sequencing Center for Infectious Disease"/>
            <person name="Wu L."/>
            <person name="Ma J."/>
        </authorList>
    </citation>
    <scope>NUCLEOTIDE SEQUENCE [LARGE SCALE GENOMIC DNA]</scope>
    <source>
        <strain evidence="3">CCUG 53903</strain>
    </source>
</reference>
<keyword evidence="3" id="KW-1185">Reference proteome</keyword>
<evidence type="ECO:0008006" key="4">
    <source>
        <dbReference type="Google" id="ProtNLM"/>
    </source>
</evidence>
<evidence type="ECO:0000256" key="1">
    <source>
        <dbReference type="SAM" id="SignalP"/>
    </source>
</evidence>
<comment type="caution">
    <text evidence="2">The sequence shown here is derived from an EMBL/GenBank/DDBJ whole genome shotgun (WGS) entry which is preliminary data.</text>
</comment>
<gene>
    <name evidence="2" type="ORF">ACFQU0_05330</name>
</gene>
<evidence type="ECO:0000313" key="3">
    <source>
        <dbReference type="Proteomes" id="UP001596457"/>
    </source>
</evidence>
<proteinExistence type="predicted"/>
<accession>A0ABW2SA49</accession>
<evidence type="ECO:0000313" key="2">
    <source>
        <dbReference type="EMBL" id="MFC7459847.1"/>
    </source>
</evidence>
<feature type="signal peptide" evidence="1">
    <location>
        <begin position="1"/>
        <end position="19"/>
    </location>
</feature>
<organism evidence="2 3">
    <name type="scientific">Hydrogenophaga defluvii</name>
    <dbReference type="NCBI Taxonomy" id="249410"/>
    <lineage>
        <taxon>Bacteria</taxon>
        <taxon>Pseudomonadati</taxon>
        <taxon>Pseudomonadota</taxon>
        <taxon>Betaproteobacteria</taxon>
        <taxon>Burkholderiales</taxon>
        <taxon>Comamonadaceae</taxon>
        <taxon>Hydrogenophaga</taxon>
    </lineage>
</organism>